<dbReference type="GO" id="GO:0015807">
    <property type="term" value="P:L-amino acid transport"/>
    <property type="evidence" value="ECO:0007669"/>
    <property type="project" value="TreeGrafter"/>
</dbReference>
<evidence type="ECO:0000259" key="6">
    <source>
        <dbReference type="PROSITE" id="PS50893"/>
    </source>
</evidence>
<dbReference type="PANTHER" id="PTHR43820">
    <property type="entry name" value="HIGH-AFFINITY BRANCHED-CHAIN AMINO ACID TRANSPORT ATP-BINDING PROTEIN LIVF"/>
    <property type="match status" value="1"/>
</dbReference>
<keyword evidence="5" id="KW-0029">Amino-acid transport</keyword>
<protein>
    <submittedName>
        <fullName evidence="7">ABC transporter ATP-binding protein</fullName>
    </submittedName>
</protein>
<sequence length="227" mass="24528">MLEVTQLRSGFGRIPIIGGVDLGVAPGELLGILGHNGAGKTTLLKTLAGFLPVTDGSIRLEGRDIASLPPYARARAGMGYVPQGRRIFPALSVRENLEIAAARSGRSIEEVLELFPRIVRLLDRAGGALSGGEQQLLALARCLCARPKIMLLDEPTEGIQPSIIEEMIETLLRIRKSDGLTILLVEQNLECLQALADRILVLNRGVIVKELRGADVHDRDALAEIMM</sequence>
<dbReference type="InterPro" id="IPR003439">
    <property type="entry name" value="ABC_transporter-like_ATP-bd"/>
</dbReference>
<evidence type="ECO:0000256" key="4">
    <source>
        <dbReference type="ARBA" id="ARBA00022840"/>
    </source>
</evidence>
<dbReference type="GO" id="GO:0016887">
    <property type="term" value="F:ATP hydrolysis activity"/>
    <property type="evidence" value="ECO:0007669"/>
    <property type="project" value="InterPro"/>
</dbReference>
<dbReference type="CDD" id="cd03224">
    <property type="entry name" value="ABC_TM1139_LivF_branched"/>
    <property type="match status" value="1"/>
</dbReference>
<evidence type="ECO:0000256" key="5">
    <source>
        <dbReference type="ARBA" id="ARBA00022970"/>
    </source>
</evidence>
<evidence type="ECO:0000256" key="2">
    <source>
        <dbReference type="ARBA" id="ARBA00022448"/>
    </source>
</evidence>
<dbReference type="PROSITE" id="PS50893">
    <property type="entry name" value="ABC_TRANSPORTER_2"/>
    <property type="match status" value="1"/>
</dbReference>
<gene>
    <name evidence="7" type="ORF">RMR22_19545</name>
</gene>
<reference evidence="7" key="1">
    <citation type="journal article" date="2023" name="Phytobiomes J">
        <title>Deciphering the key players within the bacterial microbiota associated with aerial crown gall tumors on rhododendron: Insights into the gallobiome.</title>
        <authorList>
            <person name="Kuzmanovic N."/>
            <person name="Nesme J."/>
            <person name="Wolf J."/>
            <person name="Neumann-Schaal M."/>
            <person name="Petersen J."/>
            <person name="Fernandez-Gnecco G."/>
            <person name="Sproeer C."/>
            <person name="Bunk B."/>
            <person name="Overmann J."/>
            <person name="Sorensen S.J."/>
            <person name="Idczak E."/>
            <person name="Smalla K."/>
        </authorList>
    </citation>
    <scope>NUCLEOTIDE SEQUENCE</scope>
    <source>
        <strain evidence="7">Rho-11.1</strain>
    </source>
</reference>
<feature type="domain" description="ABC transporter" evidence="6">
    <location>
        <begin position="2"/>
        <end position="225"/>
    </location>
</feature>
<dbReference type="PROSITE" id="PS00211">
    <property type="entry name" value="ABC_TRANSPORTER_1"/>
    <property type="match status" value="1"/>
</dbReference>
<dbReference type="GO" id="GO:0005524">
    <property type="term" value="F:ATP binding"/>
    <property type="evidence" value="ECO:0007669"/>
    <property type="project" value="UniProtKB-KW"/>
</dbReference>
<dbReference type="PANTHER" id="PTHR43820:SF5">
    <property type="entry name" value="HIGH-AFFINITY BRANCHED-CHAIN AMINO ACID TRANSPORT ATP-BINDING PROTEIN"/>
    <property type="match status" value="1"/>
</dbReference>
<keyword evidence="3" id="KW-0547">Nucleotide-binding</keyword>
<dbReference type="Pfam" id="PF00005">
    <property type="entry name" value="ABC_tran"/>
    <property type="match status" value="1"/>
</dbReference>
<dbReference type="GO" id="GO:0015658">
    <property type="term" value="F:branched-chain amino acid transmembrane transporter activity"/>
    <property type="evidence" value="ECO:0007669"/>
    <property type="project" value="TreeGrafter"/>
</dbReference>
<dbReference type="SMART" id="SM00382">
    <property type="entry name" value="AAA"/>
    <property type="match status" value="1"/>
</dbReference>
<accession>A0AAW9FCS7</accession>
<keyword evidence="4 7" id="KW-0067">ATP-binding</keyword>
<dbReference type="Gene3D" id="3.40.50.300">
    <property type="entry name" value="P-loop containing nucleotide triphosphate hydrolases"/>
    <property type="match status" value="1"/>
</dbReference>
<evidence type="ECO:0000313" key="7">
    <source>
        <dbReference type="EMBL" id="MDX8304457.1"/>
    </source>
</evidence>
<comment type="similarity">
    <text evidence="1">Belongs to the ABC transporter superfamily.</text>
</comment>
<dbReference type="RefSeq" id="WP_320203193.1">
    <property type="nucleotide sequence ID" value="NZ_CP192782.1"/>
</dbReference>
<dbReference type="InterPro" id="IPR003593">
    <property type="entry name" value="AAA+_ATPase"/>
</dbReference>
<dbReference type="InterPro" id="IPR027417">
    <property type="entry name" value="P-loop_NTPase"/>
</dbReference>
<dbReference type="AlphaFoldDB" id="A0AAW9FCS7"/>
<evidence type="ECO:0000256" key="3">
    <source>
        <dbReference type="ARBA" id="ARBA00022741"/>
    </source>
</evidence>
<keyword evidence="2" id="KW-0813">Transport</keyword>
<organism evidence="7">
    <name type="scientific">Agrobacterium rosae</name>
    <dbReference type="NCBI Taxonomy" id="1972867"/>
    <lineage>
        <taxon>Bacteria</taxon>
        <taxon>Pseudomonadati</taxon>
        <taxon>Pseudomonadota</taxon>
        <taxon>Alphaproteobacteria</taxon>
        <taxon>Hyphomicrobiales</taxon>
        <taxon>Rhizobiaceae</taxon>
        <taxon>Rhizobium/Agrobacterium group</taxon>
        <taxon>Agrobacterium</taxon>
    </lineage>
</organism>
<dbReference type="InterPro" id="IPR017871">
    <property type="entry name" value="ABC_transporter-like_CS"/>
</dbReference>
<dbReference type="SUPFAM" id="SSF52540">
    <property type="entry name" value="P-loop containing nucleoside triphosphate hydrolases"/>
    <property type="match status" value="1"/>
</dbReference>
<comment type="caution">
    <text evidence="7">The sequence shown here is derived from an EMBL/GenBank/DDBJ whole genome shotgun (WGS) entry which is preliminary data.</text>
</comment>
<dbReference type="InterPro" id="IPR052156">
    <property type="entry name" value="BCAA_Transport_ATP-bd_LivF"/>
</dbReference>
<evidence type="ECO:0000256" key="1">
    <source>
        <dbReference type="ARBA" id="ARBA00005417"/>
    </source>
</evidence>
<name>A0AAW9FCS7_9HYPH</name>
<proteinExistence type="inferred from homology"/>
<dbReference type="EMBL" id="JAVRAF010000007">
    <property type="protein sequence ID" value="MDX8304457.1"/>
    <property type="molecule type" value="Genomic_DNA"/>
</dbReference>